<dbReference type="EMBL" id="VSSQ01078917">
    <property type="protein sequence ID" value="MPN28570.1"/>
    <property type="molecule type" value="Genomic_DNA"/>
</dbReference>
<keyword evidence="1" id="KW-0472">Membrane</keyword>
<evidence type="ECO:0000313" key="2">
    <source>
        <dbReference type="EMBL" id="MPN28570.1"/>
    </source>
</evidence>
<accession>A0A645GQR4</accession>
<proteinExistence type="predicted"/>
<reference evidence="2" key="1">
    <citation type="submission" date="2019-08" db="EMBL/GenBank/DDBJ databases">
        <authorList>
            <person name="Kucharzyk K."/>
            <person name="Murdoch R.W."/>
            <person name="Higgins S."/>
            <person name="Loffler F."/>
        </authorList>
    </citation>
    <scope>NUCLEOTIDE SEQUENCE</scope>
</reference>
<organism evidence="2">
    <name type="scientific">bioreactor metagenome</name>
    <dbReference type="NCBI Taxonomy" id="1076179"/>
    <lineage>
        <taxon>unclassified sequences</taxon>
        <taxon>metagenomes</taxon>
        <taxon>ecological metagenomes</taxon>
    </lineage>
</organism>
<gene>
    <name evidence="2" type="ORF">SDC9_176012</name>
</gene>
<comment type="caution">
    <text evidence="2">The sequence shown here is derived from an EMBL/GenBank/DDBJ whole genome shotgun (WGS) entry which is preliminary data.</text>
</comment>
<feature type="transmembrane region" description="Helical" evidence="1">
    <location>
        <begin position="20"/>
        <end position="42"/>
    </location>
</feature>
<dbReference type="AlphaFoldDB" id="A0A645GQR4"/>
<sequence>MKSFISLITIGYKFGFTDKIKISVFLATSLLAVVIFIPYFTFVSLRLFSFRSATVILSEVTILAFIIPPIIAVPMFPQPINPIVLFITYLHNVINKHYFLRKLVQFYL</sequence>
<feature type="transmembrane region" description="Helical" evidence="1">
    <location>
        <begin position="54"/>
        <end position="76"/>
    </location>
</feature>
<evidence type="ECO:0000256" key="1">
    <source>
        <dbReference type="SAM" id="Phobius"/>
    </source>
</evidence>
<protein>
    <submittedName>
        <fullName evidence="2">Uncharacterized protein</fullName>
    </submittedName>
</protein>
<keyword evidence="1" id="KW-1133">Transmembrane helix</keyword>
<name>A0A645GQR4_9ZZZZ</name>
<keyword evidence="1" id="KW-0812">Transmembrane</keyword>